<evidence type="ECO:0000313" key="7">
    <source>
        <dbReference type="EMBL" id="AWI05699.1"/>
    </source>
</evidence>
<proteinExistence type="predicted"/>
<evidence type="ECO:0000256" key="5">
    <source>
        <dbReference type="PROSITE-ProRule" id="PRU00169"/>
    </source>
</evidence>
<dbReference type="InterPro" id="IPR011990">
    <property type="entry name" value="TPR-like_helical_dom_sf"/>
</dbReference>
<dbReference type="AlphaFoldDB" id="A0A2U8DSU8"/>
<dbReference type="Pfam" id="PF00072">
    <property type="entry name" value="Response_reg"/>
    <property type="match status" value="1"/>
</dbReference>
<evidence type="ECO:0000256" key="4">
    <source>
        <dbReference type="ARBA" id="ARBA00024867"/>
    </source>
</evidence>
<dbReference type="GO" id="GO:0000160">
    <property type="term" value="P:phosphorelay signal transduction system"/>
    <property type="evidence" value="ECO:0007669"/>
    <property type="project" value="UniProtKB-KW"/>
</dbReference>
<dbReference type="SUPFAM" id="SSF48452">
    <property type="entry name" value="TPR-like"/>
    <property type="match status" value="1"/>
</dbReference>
<protein>
    <recommendedName>
        <fullName evidence="1">Stage 0 sporulation protein A homolog</fullName>
    </recommendedName>
</protein>
<accession>A0A2U8DSU8</accession>
<dbReference type="KEGG" id="cdrk:B9W14_14705"/>
<evidence type="ECO:0000259" key="6">
    <source>
        <dbReference type="PROSITE" id="PS50110"/>
    </source>
</evidence>
<feature type="domain" description="Response regulatory" evidence="6">
    <location>
        <begin position="3"/>
        <end position="117"/>
    </location>
</feature>
<keyword evidence="2 5" id="KW-0597">Phosphoprotein</keyword>
<organism evidence="7 8">
    <name type="scientific">Clostridium drakei</name>
    <dbReference type="NCBI Taxonomy" id="332101"/>
    <lineage>
        <taxon>Bacteria</taxon>
        <taxon>Bacillati</taxon>
        <taxon>Bacillota</taxon>
        <taxon>Clostridia</taxon>
        <taxon>Eubacteriales</taxon>
        <taxon>Clostridiaceae</taxon>
        <taxon>Clostridium</taxon>
    </lineage>
</organism>
<evidence type="ECO:0000256" key="1">
    <source>
        <dbReference type="ARBA" id="ARBA00018672"/>
    </source>
</evidence>
<dbReference type="Proteomes" id="UP000244910">
    <property type="component" value="Chromosome"/>
</dbReference>
<feature type="modified residue" description="4-aspartylphosphate" evidence="5">
    <location>
        <position position="52"/>
    </location>
</feature>
<evidence type="ECO:0000313" key="8">
    <source>
        <dbReference type="Proteomes" id="UP000244910"/>
    </source>
</evidence>
<dbReference type="InterPro" id="IPR001789">
    <property type="entry name" value="Sig_transdc_resp-reg_receiver"/>
</dbReference>
<sequence length="193" mass="21789">MKKALVVDDTKNIRTLLTTCLEINDYEVITAKSGHEAMELLNIEKFDLVFLDIKMPEISGTSVLKEMREMGIDIPVIIMTAFATVKNAVDCTRLGAAAYLQKPFTAEKVKSVLNEIFNNDDNIDDLEGLLKHSRELIEAGRNEDAYNILKKALSINPSCSEVYYLIGIVHEKNGDVKQAQKFYEIAERFKIDI</sequence>
<dbReference type="SUPFAM" id="SSF52172">
    <property type="entry name" value="CheY-like"/>
    <property type="match status" value="1"/>
</dbReference>
<keyword evidence="3" id="KW-0902">Two-component regulatory system</keyword>
<dbReference type="PANTHER" id="PTHR44591:SF14">
    <property type="entry name" value="PROTEIN PILG"/>
    <property type="match status" value="1"/>
</dbReference>
<keyword evidence="8" id="KW-1185">Reference proteome</keyword>
<dbReference type="SMART" id="SM00448">
    <property type="entry name" value="REC"/>
    <property type="match status" value="1"/>
</dbReference>
<name>A0A2U8DSU8_9CLOT</name>
<dbReference type="PANTHER" id="PTHR44591">
    <property type="entry name" value="STRESS RESPONSE REGULATOR PROTEIN 1"/>
    <property type="match status" value="1"/>
</dbReference>
<comment type="function">
    <text evidence="4">May play the central regulatory role in sporulation. It may be an element of the effector pathway responsible for the activation of sporulation genes in response to nutritional stress. Spo0A may act in concert with spo0H (a sigma factor) to control the expression of some genes that are critical to the sporulation process.</text>
</comment>
<dbReference type="PROSITE" id="PS50110">
    <property type="entry name" value="RESPONSE_REGULATORY"/>
    <property type="match status" value="1"/>
</dbReference>
<dbReference type="Gene3D" id="3.40.50.2300">
    <property type="match status" value="1"/>
</dbReference>
<dbReference type="Gene3D" id="1.25.40.10">
    <property type="entry name" value="Tetratricopeptide repeat domain"/>
    <property type="match status" value="1"/>
</dbReference>
<evidence type="ECO:0000256" key="2">
    <source>
        <dbReference type="ARBA" id="ARBA00022553"/>
    </source>
</evidence>
<dbReference type="OrthoDB" id="9790669at2"/>
<gene>
    <name evidence="7" type="ORF">B9W14_14705</name>
</gene>
<evidence type="ECO:0000256" key="3">
    <source>
        <dbReference type="ARBA" id="ARBA00023012"/>
    </source>
</evidence>
<dbReference type="InterPro" id="IPR011006">
    <property type="entry name" value="CheY-like_superfamily"/>
</dbReference>
<reference evidence="8" key="1">
    <citation type="submission" date="2017-04" db="EMBL/GenBank/DDBJ databases">
        <authorList>
            <person name="Song Y."/>
            <person name="Cho B.-K."/>
        </authorList>
    </citation>
    <scope>NUCLEOTIDE SEQUENCE [LARGE SCALE GENOMIC DNA]</scope>
    <source>
        <strain evidence="8">SL1</strain>
    </source>
</reference>
<dbReference type="EMBL" id="CP020953">
    <property type="protein sequence ID" value="AWI05699.1"/>
    <property type="molecule type" value="Genomic_DNA"/>
</dbReference>
<dbReference type="InterPro" id="IPR050595">
    <property type="entry name" value="Bact_response_regulator"/>
</dbReference>
<dbReference type="RefSeq" id="WP_032076857.1">
    <property type="nucleotide sequence ID" value="NZ_CP020953.1"/>
</dbReference>
<dbReference type="Pfam" id="PF14559">
    <property type="entry name" value="TPR_19"/>
    <property type="match status" value="1"/>
</dbReference>